<reference evidence="1 2" key="1">
    <citation type="journal article" date="2014" name="Nat. Commun.">
        <title>Klebsormidium flaccidum genome reveals primary factors for plant terrestrial adaptation.</title>
        <authorList>
            <person name="Hori K."/>
            <person name="Maruyama F."/>
            <person name="Fujisawa T."/>
            <person name="Togashi T."/>
            <person name="Yamamoto N."/>
            <person name="Seo M."/>
            <person name="Sato S."/>
            <person name="Yamada T."/>
            <person name="Mori H."/>
            <person name="Tajima N."/>
            <person name="Moriyama T."/>
            <person name="Ikeuchi M."/>
            <person name="Watanabe M."/>
            <person name="Wada H."/>
            <person name="Kobayashi K."/>
            <person name="Saito M."/>
            <person name="Masuda T."/>
            <person name="Sasaki-Sekimoto Y."/>
            <person name="Mashiguchi K."/>
            <person name="Awai K."/>
            <person name="Shimojima M."/>
            <person name="Masuda S."/>
            <person name="Iwai M."/>
            <person name="Nobusawa T."/>
            <person name="Narise T."/>
            <person name="Kondo S."/>
            <person name="Saito H."/>
            <person name="Sato R."/>
            <person name="Murakawa M."/>
            <person name="Ihara Y."/>
            <person name="Oshima-Yamada Y."/>
            <person name="Ohtaka K."/>
            <person name="Satoh M."/>
            <person name="Sonobe K."/>
            <person name="Ishii M."/>
            <person name="Ohtani R."/>
            <person name="Kanamori-Sato M."/>
            <person name="Honoki R."/>
            <person name="Miyazaki D."/>
            <person name="Mochizuki H."/>
            <person name="Umetsu J."/>
            <person name="Higashi K."/>
            <person name="Shibata D."/>
            <person name="Kamiya Y."/>
            <person name="Sato N."/>
            <person name="Nakamura Y."/>
            <person name="Tabata S."/>
            <person name="Ida S."/>
            <person name="Kurokawa K."/>
            <person name="Ohta H."/>
        </authorList>
    </citation>
    <scope>NUCLEOTIDE SEQUENCE [LARGE SCALE GENOMIC DNA]</scope>
    <source>
        <strain evidence="1 2">NIES-2285</strain>
    </source>
</reference>
<evidence type="ECO:0000313" key="2">
    <source>
        <dbReference type="Proteomes" id="UP000054558"/>
    </source>
</evidence>
<accession>A0A1Y1I9L6</accession>
<name>A0A1Y1I9L6_KLENI</name>
<proteinExistence type="predicted"/>
<dbReference type="Proteomes" id="UP000054558">
    <property type="component" value="Unassembled WGS sequence"/>
</dbReference>
<organism evidence="1 2">
    <name type="scientific">Klebsormidium nitens</name>
    <name type="common">Green alga</name>
    <name type="synonym">Ulothrix nitens</name>
    <dbReference type="NCBI Taxonomy" id="105231"/>
    <lineage>
        <taxon>Eukaryota</taxon>
        <taxon>Viridiplantae</taxon>
        <taxon>Streptophyta</taxon>
        <taxon>Klebsormidiophyceae</taxon>
        <taxon>Klebsormidiales</taxon>
        <taxon>Klebsormidiaceae</taxon>
        <taxon>Klebsormidium</taxon>
    </lineage>
</organism>
<gene>
    <name evidence="1" type="ORF">KFL_003660100</name>
</gene>
<dbReference type="EMBL" id="DF237315">
    <property type="protein sequence ID" value="GAQ87630.1"/>
    <property type="molecule type" value="Genomic_DNA"/>
</dbReference>
<keyword evidence="2" id="KW-1185">Reference proteome</keyword>
<dbReference type="AlphaFoldDB" id="A0A1Y1I9L6"/>
<protein>
    <submittedName>
        <fullName evidence="1">Uncharacterized protein</fullName>
    </submittedName>
</protein>
<sequence length="375" mass="41151">MAGSHVRRKRRQRAAAESAAADQLGGDSIFDTLLPELLDCILRRAAGQSSLAWKRISLVNRAFQESLMRSSETLVIRRGGPLTKGPLKLRPLQGADACAALSKEIDARPRVSKLVLKADAKTVAAHSPAILEFGPRWISVEVDVPEPHFTGVMELLPNLESSMRRLTIRVRQKVTGYMYQGGKSIAHLDIGVVVRAFPDLKRLNIKGAYLLQTLRLDVRHNMTLSSSLLEEVAEQCVCLRQLLVFVSPCASYASRPSAKLPNFAEKCPDLERLVISQGGTVASPGFVELFREHGLAVPSKYSSTQRDTKIVILEDGDTEHAGRCGKRCSVAIFTCIISIWADPVDINDPATRKRAVGKPATVKKWCDAFCETEGP</sequence>
<evidence type="ECO:0000313" key="1">
    <source>
        <dbReference type="EMBL" id="GAQ87630.1"/>
    </source>
</evidence>